<dbReference type="Proteomes" id="UP001339962">
    <property type="component" value="Unassembled WGS sequence"/>
</dbReference>
<dbReference type="FunFam" id="3.40.50.300:FF:001736">
    <property type="entry name" value="COMF operon protein 1"/>
    <property type="match status" value="1"/>
</dbReference>
<evidence type="ECO:0000256" key="1">
    <source>
        <dbReference type="ARBA" id="ARBA00022741"/>
    </source>
</evidence>
<dbReference type="FunFam" id="3.40.50.300:FF:001697">
    <property type="entry name" value="ComF operon protein 1"/>
    <property type="match status" value="1"/>
</dbReference>
<evidence type="ECO:0000256" key="3">
    <source>
        <dbReference type="ARBA" id="ARBA00023125"/>
    </source>
</evidence>
<dbReference type="PANTHER" id="PTHR30580:SF1">
    <property type="entry name" value="COMF OPERON PROTEIN 1"/>
    <property type="match status" value="1"/>
</dbReference>
<dbReference type="InterPro" id="IPR014001">
    <property type="entry name" value="Helicase_ATP-bd"/>
</dbReference>
<dbReference type="EMBL" id="JARTLI010000011">
    <property type="protein sequence ID" value="MED5051734.1"/>
    <property type="molecule type" value="Genomic_DNA"/>
</dbReference>
<dbReference type="SMART" id="SM00487">
    <property type="entry name" value="DEXDc"/>
    <property type="match status" value="1"/>
</dbReference>
<dbReference type="GO" id="GO:0003677">
    <property type="term" value="F:DNA binding"/>
    <property type="evidence" value="ECO:0007669"/>
    <property type="project" value="UniProtKB-KW"/>
</dbReference>
<gene>
    <name evidence="6" type="ORF">P9850_07680</name>
</gene>
<dbReference type="InterPro" id="IPR006935">
    <property type="entry name" value="Helicase/UvrB_N"/>
</dbReference>
<name>A0ABD5ITU3_9BACL</name>
<dbReference type="PANTHER" id="PTHR30580">
    <property type="entry name" value="PRIMOSOMAL PROTEIN N"/>
    <property type="match status" value="1"/>
</dbReference>
<dbReference type="Gene3D" id="3.40.50.300">
    <property type="entry name" value="P-loop containing nucleotide triphosphate hydrolases"/>
    <property type="match status" value="2"/>
</dbReference>
<evidence type="ECO:0000256" key="2">
    <source>
        <dbReference type="ARBA" id="ARBA00022840"/>
    </source>
</evidence>
<comment type="caution">
    <text evidence="6">The sequence shown here is derived from an EMBL/GenBank/DDBJ whole genome shotgun (WGS) entry which is preliminary data.</text>
</comment>
<evidence type="ECO:0000259" key="4">
    <source>
        <dbReference type="PROSITE" id="PS51192"/>
    </source>
</evidence>
<keyword evidence="2" id="KW-0067">ATP-binding</keyword>
<organism evidence="6 7">
    <name type="scientific">Anoxybacteroides rupiense</name>
    <dbReference type="NCBI Taxonomy" id="311460"/>
    <lineage>
        <taxon>Bacteria</taxon>
        <taxon>Bacillati</taxon>
        <taxon>Bacillota</taxon>
        <taxon>Bacilli</taxon>
        <taxon>Bacillales</taxon>
        <taxon>Anoxybacillaceae</taxon>
        <taxon>Anoxybacteroides</taxon>
    </lineage>
</organism>
<evidence type="ECO:0000313" key="7">
    <source>
        <dbReference type="Proteomes" id="UP001339962"/>
    </source>
</evidence>
<dbReference type="AlphaFoldDB" id="A0ABD5ITU3"/>
<dbReference type="GO" id="GO:0005524">
    <property type="term" value="F:ATP binding"/>
    <property type="evidence" value="ECO:0007669"/>
    <property type="project" value="UniProtKB-KW"/>
</dbReference>
<sequence length="500" mass="56561">MRFVFEQGKWLPEALAKEKHKDRRPISRLPDLPSCEKNPEFPFSPTLLAFLEGRQLLIDDLPFSLEQIQAHYENGYLRYQKGITQTERGGYRCERCGNERAHLFASFHCARCEESCTYCRQCLMMGRVSECTPLVVSCVSPKRIAYDRPLVWSGKLSHAQQAAAEAVKQAIDRHDELTVWAVCGAGKTEVLFPGIAHALERGRRVCIATPRMDVVLELAPRFKQAFPTVPVIALYGGSEDRFKQAPLVMATTHQLLRFYRAFDVMIIDEVDAFPYSVEPMLQYAAAKARCEPSALIYLTATPHPAWQREIQKNKRMAATIPARYHGYPLPVPAFEWCGHWRKQVQKGKLPRNVLAWMNERIQGGRPALLFVPHIALLQQVVQILKRLDARIEGVHAEDSARKEKVHAFRQGAIPLLVTTTILERGVTIPRLDVAVLGAEDDLFTEGALVQIAGRVGRSALHPNGDVRFFHYGKTKAMVAAKRQIVRMNRLAQERGLLKSP</sequence>
<accession>A0ABD5ITU3</accession>
<feature type="domain" description="Helicase ATP-binding" evidence="4">
    <location>
        <begin position="168"/>
        <end position="320"/>
    </location>
</feature>
<dbReference type="InterPro" id="IPR027417">
    <property type="entry name" value="P-loop_NTPase"/>
</dbReference>
<dbReference type="Pfam" id="PF04851">
    <property type="entry name" value="ResIII"/>
    <property type="match status" value="1"/>
</dbReference>
<reference evidence="6 7" key="1">
    <citation type="submission" date="2023-03" db="EMBL/GenBank/DDBJ databases">
        <title>Bacillus Genome Sequencing.</title>
        <authorList>
            <person name="Dunlap C."/>
        </authorList>
    </citation>
    <scope>NUCLEOTIDE SEQUENCE [LARGE SCALE GENOMIC DNA]</scope>
    <source>
        <strain evidence="6 7">NRS-38</strain>
    </source>
</reference>
<evidence type="ECO:0000259" key="5">
    <source>
        <dbReference type="PROSITE" id="PS51194"/>
    </source>
</evidence>
<dbReference type="PROSITE" id="PS51194">
    <property type="entry name" value="HELICASE_CTER"/>
    <property type="match status" value="1"/>
</dbReference>
<dbReference type="RefSeq" id="WP_328217976.1">
    <property type="nucleotide sequence ID" value="NZ_JARTLI010000011.1"/>
</dbReference>
<keyword evidence="1" id="KW-0547">Nucleotide-binding</keyword>
<dbReference type="CDD" id="cd17925">
    <property type="entry name" value="DEXDc_ComFA"/>
    <property type="match status" value="1"/>
</dbReference>
<evidence type="ECO:0000313" key="6">
    <source>
        <dbReference type="EMBL" id="MED5051734.1"/>
    </source>
</evidence>
<keyword evidence="6" id="KW-0347">Helicase</keyword>
<dbReference type="SUPFAM" id="SSF52540">
    <property type="entry name" value="P-loop containing nucleoside triphosphate hydrolases"/>
    <property type="match status" value="1"/>
</dbReference>
<dbReference type="GO" id="GO:0004386">
    <property type="term" value="F:helicase activity"/>
    <property type="evidence" value="ECO:0007669"/>
    <property type="project" value="UniProtKB-KW"/>
</dbReference>
<keyword evidence="3" id="KW-0238">DNA-binding</keyword>
<dbReference type="InterPro" id="IPR001650">
    <property type="entry name" value="Helicase_C-like"/>
</dbReference>
<dbReference type="PROSITE" id="PS51192">
    <property type="entry name" value="HELICASE_ATP_BIND_1"/>
    <property type="match status" value="1"/>
</dbReference>
<protein>
    <submittedName>
        <fullName evidence="6">DEAD/DEAH box helicase</fullName>
    </submittedName>
</protein>
<proteinExistence type="predicted"/>
<feature type="domain" description="Helicase C-terminal" evidence="5">
    <location>
        <begin position="348"/>
        <end position="500"/>
    </location>
</feature>
<dbReference type="SMART" id="SM00490">
    <property type="entry name" value="HELICc"/>
    <property type="match status" value="1"/>
</dbReference>
<dbReference type="Pfam" id="PF00271">
    <property type="entry name" value="Helicase_C"/>
    <property type="match status" value="1"/>
</dbReference>
<keyword evidence="6" id="KW-0378">Hydrolase</keyword>